<dbReference type="PANTHER" id="PTHR47966">
    <property type="entry name" value="BETA-SITE APP-CLEAVING ENZYME, ISOFORM A-RELATED"/>
    <property type="match status" value="1"/>
</dbReference>
<evidence type="ECO:0000259" key="4">
    <source>
        <dbReference type="PROSITE" id="PS51767"/>
    </source>
</evidence>
<accession>A0A1Q9D1A7</accession>
<keyword evidence="6" id="KW-1185">Reference proteome</keyword>
<dbReference type="AlphaFoldDB" id="A0A1Q9D1A7"/>
<dbReference type="GO" id="GO:0004190">
    <property type="term" value="F:aspartic-type endopeptidase activity"/>
    <property type="evidence" value="ECO:0007669"/>
    <property type="project" value="InterPro"/>
</dbReference>
<reference evidence="5 6" key="1">
    <citation type="submission" date="2016-02" db="EMBL/GenBank/DDBJ databases">
        <title>Genome analysis of coral dinoflagellate symbionts highlights evolutionary adaptations to a symbiotic lifestyle.</title>
        <authorList>
            <person name="Aranda M."/>
            <person name="Li Y."/>
            <person name="Liew Y.J."/>
            <person name="Baumgarten S."/>
            <person name="Simakov O."/>
            <person name="Wilson M."/>
            <person name="Piel J."/>
            <person name="Ashoor H."/>
            <person name="Bougouffa S."/>
            <person name="Bajic V.B."/>
            <person name="Ryu T."/>
            <person name="Ravasi T."/>
            <person name="Bayer T."/>
            <person name="Micklem G."/>
            <person name="Kim H."/>
            <person name="Bhak J."/>
            <person name="Lajeunesse T.C."/>
            <person name="Voolstra C.R."/>
        </authorList>
    </citation>
    <scope>NUCLEOTIDE SEQUENCE [LARGE SCALE GENOMIC DNA]</scope>
    <source>
        <strain evidence="5 6">CCMP2467</strain>
    </source>
</reference>
<gene>
    <name evidence="5" type="primary">CYPRO1</name>
    <name evidence="5" type="ORF">AK812_SmicGene29654</name>
</gene>
<dbReference type="SUPFAM" id="SSF50630">
    <property type="entry name" value="Acid proteases"/>
    <property type="match status" value="1"/>
</dbReference>
<dbReference type="Gene3D" id="2.40.70.10">
    <property type="entry name" value="Acid Proteases"/>
    <property type="match status" value="1"/>
</dbReference>
<protein>
    <submittedName>
        <fullName evidence="5">Cyprosin</fullName>
    </submittedName>
</protein>
<dbReference type="InterPro" id="IPR033121">
    <property type="entry name" value="PEPTIDASE_A1"/>
</dbReference>
<evidence type="ECO:0000256" key="3">
    <source>
        <dbReference type="SAM" id="SignalP"/>
    </source>
</evidence>
<sequence length="251" mass="27459">MKLLVWLLVIAVDAKLLQRSLSRGSYTVPLKLANARPRGADHAHVSLISTERSQNSKARQSKGFRTLSSQRAQAQQLHALQYYGEVHVGTPPQRFTVIFDTGSGQLMLPSARCTSEVSGTSLLDATLAQAAFAVGRAAGFFSWQTSVRTPSGLKFDGPQLLHIHDRDACAKEELERALATAEPQARLRRLDRIFALGPDLVSAMDKRAVYRATKERNNLLGIKTDIAAGLPPEDGDDENKDETLSSEQRGP</sequence>
<proteinExistence type="inferred from homology"/>
<evidence type="ECO:0000256" key="1">
    <source>
        <dbReference type="ARBA" id="ARBA00007447"/>
    </source>
</evidence>
<dbReference type="Proteomes" id="UP000186817">
    <property type="component" value="Unassembled WGS sequence"/>
</dbReference>
<dbReference type="GO" id="GO:0006508">
    <property type="term" value="P:proteolysis"/>
    <property type="evidence" value="ECO:0007669"/>
    <property type="project" value="InterPro"/>
</dbReference>
<dbReference type="EMBL" id="LSRX01000787">
    <property type="protein sequence ID" value="OLP88933.1"/>
    <property type="molecule type" value="Genomic_DNA"/>
</dbReference>
<organism evidence="5 6">
    <name type="scientific">Symbiodinium microadriaticum</name>
    <name type="common">Dinoflagellate</name>
    <name type="synonym">Zooxanthella microadriatica</name>
    <dbReference type="NCBI Taxonomy" id="2951"/>
    <lineage>
        <taxon>Eukaryota</taxon>
        <taxon>Sar</taxon>
        <taxon>Alveolata</taxon>
        <taxon>Dinophyceae</taxon>
        <taxon>Suessiales</taxon>
        <taxon>Symbiodiniaceae</taxon>
        <taxon>Symbiodinium</taxon>
    </lineage>
</organism>
<feature type="chain" id="PRO_5013113471" evidence="3">
    <location>
        <begin position="23"/>
        <end position="251"/>
    </location>
</feature>
<dbReference type="OrthoDB" id="771136at2759"/>
<dbReference type="Pfam" id="PF00026">
    <property type="entry name" value="Asp"/>
    <property type="match status" value="1"/>
</dbReference>
<evidence type="ECO:0000256" key="2">
    <source>
        <dbReference type="SAM" id="MobiDB-lite"/>
    </source>
</evidence>
<evidence type="ECO:0000313" key="6">
    <source>
        <dbReference type="Proteomes" id="UP000186817"/>
    </source>
</evidence>
<dbReference type="InterPro" id="IPR001461">
    <property type="entry name" value="Aspartic_peptidase_A1"/>
</dbReference>
<comment type="caution">
    <text evidence="5">The sequence shown here is derived from an EMBL/GenBank/DDBJ whole genome shotgun (WGS) entry which is preliminary data.</text>
</comment>
<dbReference type="InterPro" id="IPR021109">
    <property type="entry name" value="Peptidase_aspartic_dom_sf"/>
</dbReference>
<feature type="domain" description="Peptidase A1" evidence="4">
    <location>
        <begin position="82"/>
        <end position="251"/>
    </location>
</feature>
<feature type="signal peptide" evidence="3">
    <location>
        <begin position="1"/>
        <end position="22"/>
    </location>
</feature>
<keyword evidence="3" id="KW-0732">Signal</keyword>
<name>A0A1Q9D1A7_SYMMI</name>
<comment type="similarity">
    <text evidence="1">Belongs to the peptidase A1 family.</text>
</comment>
<feature type="region of interest" description="Disordered" evidence="2">
    <location>
        <begin position="225"/>
        <end position="251"/>
    </location>
</feature>
<dbReference type="PROSITE" id="PS51767">
    <property type="entry name" value="PEPTIDASE_A1"/>
    <property type="match status" value="1"/>
</dbReference>
<evidence type="ECO:0000313" key="5">
    <source>
        <dbReference type="EMBL" id="OLP88933.1"/>
    </source>
</evidence>